<dbReference type="InterPro" id="IPR001387">
    <property type="entry name" value="Cro/C1-type_HTH"/>
</dbReference>
<feature type="domain" description="HTH cro/C1-type" evidence="1">
    <location>
        <begin position="21"/>
        <end position="74"/>
    </location>
</feature>
<dbReference type="InterPro" id="IPR043917">
    <property type="entry name" value="DUF5753"/>
</dbReference>
<dbReference type="EMBL" id="MEHJ01000001">
    <property type="protein sequence ID" value="OEJ24528.1"/>
    <property type="molecule type" value="Genomic_DNA"/>
</dbReference>
<reference evidence="2 3" key="1">
    <citation type="submission" date="2016-08" db="EMBL/GenBank/DDBJ databases">
        <title>Complete genome sequence of Streptomyces agglomeratus strain 6-3-2, a novel anti-MRSA actinomycete isolated from Wuli of Tebit, China.</title>
        <authorList>
            <person name="Chen X."/>
        </authorList>
    </citation>
    <scope>NUCLEOTIDE SEQUENCE [LARGE SCALE GENOMIC DNA]</scope>
    <source>
        <strain evidence="2 3">6-3-2</strain>
    </source>
</reference>
<evidence type="ECO:0000313" key="2">
    <source>
        <dbReference type="EMBL" id="OEJ24528.1"/>
    </source>
</evidence>
<proteinExistence type="predicted"/>
<dbReference type="PROSITE" id="PS50943">
    <property type="entry name" value="HTH_CROC1"/>
    <property type="match status" value="1"/>
</dbReference>
<dbReference type="Gene3D" id="1.10.260.40">
    <property type="entry name" value="lambda repressor-like DNA-binding domains"/>
    <property type="match status" value="1"/>
</dbReference>
<dbReference type="Pfam" id="PF13560">
    <property type="entry name" value="HTH_31"/>
    <property type="match status" value="1"/>
</dbReference>
<protein>
    <submittedName>
        <fullName evidence="2">Transcriptional regulator</fullName>
    </submittedName>
</protein>
<evidence type="ECO:0000259" key="1">
    <source>
        <dbReference type="PROSITE" id="PS50943"/>
    </source>
</evidence>
<gene>
    <name evidence="2" type="ORF">AS594_08520</name>
</gene>
<name>A0A1E5P4N8_9ACTN</name>
<dbReference type="SMART" id="SM00530">
    <property type="entry name" value="HTH_XRE"/>
    <property type="match status" value="1"/>
</dbReference>
<comment type="caution">
    <text evidence="2">The sequence shown here is derived from an EMBL/GenBank/DDBJ whole genome shotgun (WGS) entry which is preliminary data.</text>
</comment>
<dbReference type="Proteomes" id="UP000095759">
    <property type="component" value="Unassembled WGS sequence"/>
</dbReference>
<organism evidence="2 3">
    <name type="scientific">Streptomyces agglomeratus</name>
    <dbReference type="NCBI Taxonomy" id="285458"/>
    <lineage>
        <taxon>Bacteria</taxon>
        <taxon>Bacillati</taxon>
        <taxon>Actinomycetota</taxon>
        <taxon>Actinomycetes</taxon>
        <taxon>Kitasatosporales</taxon>
        <taxon>Streptomycetaceae</taxon>
        <taxon>Streptomyces</taxon>
    </lineage>
</organism>
<dbReference type="CDD" id="cd00093">
    <property type="entry name" value="HTH_XRE"/>
    <property type="match status" value="1"/>
</dbReference>
<keyword evidence="3" id="KW-1185">Reference proteome</keyword>
<dbReference type="STRING" id="285458.BGM19_28590"/>
<dbReference type="OrthoDB" id="2897536at2"/>
<evidence type="ECO:0000313" key="3">
    <source>
        <dbReference type="Proteomes" id="UP000095759"/>
    </source>
</evidence>
<dbReference type="GO" id="GO:0003677">
    <property type="term" value="F:DNA binding"/>
    <property type="evidence" value="ECO:0007669"/>
    <property type="project" value="InterPro"/>
</dbReference>
<sequence>MPQPNDLDPYTDPRSFYGSELRRLREAGGHSQEQLGERVFCSGAYIGQLEGATRRPQLDLSKMLDGVLGSGEHLQRLCRLARKSKVAEYFADAADLQQRATAISQFGSMLVPGLLQTEGYARALTCGAHPFAAQSVIEGHVSTRMERAELLDSPTAPVFWVIVHEAMLRVPVGGRAVMHGQLTHLLKAAHARPHVVLQVMPFSAGPHPFLNTNVSLMDFTDEPPVVYTEGSYTGQLVEEPALVAQFRSAYDLARAAALSPEASLALIESAAKDYTTHDHHT</sequence>
<dbReference type="SUPFAM" id="SSF47413">
    <property type="entry name" value="lambda repressor-like DNA-binding domains"/>
    <property type="match status" value="1"/>
</dbReference>
<accession>A0A1E5P4N8</accession>
<dbReference type="RefSeq" id="WP_069933205.1">
    <property type="nucleotide sequence ID" value="NZ_MEHJ01000001.1"/>
</dbReference>
<dbReference type="AlphaFoldDB" id="A0A1E5P4N8"/>
<dbReference type="Pfam" id="PF19054">
    <property type="entry name" value="DUF5753"/>
    <property type="match status" value="1"/>
</dbReference>
<dbReference type="InterPro" id="IPR010982">
    <property type="entry name" value="Lambda_DNA-bd_dom_sf"/>
</dbReference>